<dbReference type="Proteomes" id="UP001297600">
    <property type="component" value="Unassembled WGS sequence"/>
</dbReference>
<proteinExistence type="predicted"/>
<feature type="transmembrane region" description="Helical" evidence="1">
    <location>
        <begin position="44"/>
        <end position="64"/>
    </location>
</feature>
<organism evidence="2 3">
    <name type="scientific">Mesosutterella porci</name>
    <dbReference type="NCBI Taxonomy" id="2915351"/>
    <lineage>
        <taxon>Bacteria</taxon>
        <taxon>Pseudomonadati</taxon>
        <taxon>Pseudomonadota</taxon>
        <taxon>Betaproteobacteria</taxon>
        <taxon>Burkholderiales</taxon>
        <taxon>Sutterellaceae</taxon>
        <taxon>Mesosutterella</taxon>
    </lineage>
</organism>
<dbReference type="RefSeq" id="WP_237977543.1">
    <property type="nucleotide sequence ID" value="NZ_JAKNCT010000001.1"/>
</dbReference>
<comment type="caution">
    <text evidence="2">The sequence shown here is derived from an EMBL/GenBank/DDBJ whole genome shotgun (WGS) entry which is preliminary data.</text>
</comment>
<dbReference type="EMBL" id="JAKNCT010000001">
    <property type="protein sequence ID" value="MCG5029887.1"/>
    <property type="molecule type" value="Genomic_DNA"/>
</dbReference>
<reference evidence="2 3" key="1">
    <citation type="submission" date="2022-02" db="EMBL/GenBank/DDBJ databases">
        <title>Mesosutterella porci, a novel member of the family Sutterellaceae from pig feces.</title>
        <authorList>
            <person name="Wylensek D."/>
            <person name="Clavel T."/>
        </authorList>
    </citation>
    <scope>NUCLEOTIDE SEQUENCE [LARGE SCALE GENOMIC DNA]</scope>
    <source>
        <strain evidence="3">oilRF-744-wt-GAM-9</strain>
    </source>
</reference>
<protein>
    <submittedName>
        <fullName evidence="2">Uncharacterized protein</fullName>
    </submittedName>
</protein>
<keyword evidence="1" id="KW-0472">Membrane</keyword>
<evidence type="ECO:0000313" key="2">
    <source>
        <dbReference type="EMBL" id="MCG5029887.1"/>
    </source>
</evidence>
<feature type="transmembrane region" description="Helical" evidence="1">
    <location>
        <begin position="12"/>
        <end position="32"/>
    </location>
</feature>
<keyword evidence="1" id="KW-0812">Transmembrane</keyword>
<keyword evidence="1" id="KW-1133">Transmembrane helix</keyword>
<sequence length="227" mass="24806">MRNNTSIFLLKATIGILLLVVVGLLAGPFFVSDPSIQKSIAKDLTFIAAGLIVLAVIAFLVNMIEVKREINKAANSGATDRPFSENSLFDAKVHAMHDRARKGMHMYPEGHVCKVKIHPMDMVMKAVDPDDIIVDCYGSDKEGFRTRFYGSLDGGLNWYELTQPSSPSDRKAILKVALGLSSIHDYANRMRSNGVAKTLGSKAEISGQPTLADGVRNSSLEQKNLKL</sequence>
<keyword evidence="3" id="KW-1185">Reference proteome</keyword>
<evidence type="ECO:0000313" key="3">
    <source>
        <dbReference type="Proteomes" id="UP001297600"/>
    </source>
</evidence>
<evidence type="ECO:0000256" key="1">
    <source>
        <dbReference type="SAM" id="Phobius"/>
    </source>
</evidence>
<gene>
    <name evidence="2" type="ORF">MAF45_00240</name>
</gene>
<name>A0ABS9MND8_9BURK</name>
<accession>A0ABS9MND8</accession>